<dbReference type="EMBL" id="BLAH01000086">
    <property type="protein sequence ID" value="GES37488.1"/>
    <property type="molecule type" value="Genomic_DNA"/>
</dbReference>
<evidence type="ECO:0000259" key="1">
    <source>
        <dbReference type="Pfam" id="PF12728"/>
    </source>
</evidence>
<dbReference type="Proteomes" id="UP000325466">
    <property type="component" value="Unassembled WGS sequence"/>
</dbReference>
<dbReference type="NCBIfam" id="TIGR01764">
    <property type="entry name" value="excise"/>
    <property type="match status" value="1"/>
</dbReference>
<proteinExistence type="predicted"/>
<keyword evidence="3" id="KW-1185">Reference proteome</keyword>
<feature type="domain" description="Helix-turn-helix" evidence="1">
    <location>
        <begin position="11"/>
        <end position="55"/>
    </location>
</feature>
<reference evidence="2 3" key="1">
    <citation type="journal article" date="2018" name="Biodegradation">
        <title>1,4-Dioxane degradation characteristics of Rhodococcus aetherivorans JCM 14343.</title>
        <authorList>
            <person name="Inoue D."/>
            <person name="Tsunoda T."/>
            <person name="Yamamoto N."/>
            <person name="Ike M."/>
            <person name="Sei K."/>
        </authorList>
    </citation>
    <scope>NUCLEOTIDE SEQUENCE [LARGE SCALE GENOMIC DNA]</scope>
    <source>
        <strain evidence="2 3">JCM 14343</strain>
    </source>
</reference>
<evidence type="ECO:0000313" key="3">
    <source>
        <dbReference type="Proteomes" id="UP000325466"/>
    </source>
</evidence>
<evidence type="ECO:0000313" key="2">
    <source>
        <dbReference type="EMBL" id="GES37488.1"/>
    </source>
</evidence>
<comment type="caution">
    <text evidence="2">The sequence shown here is derived from an EMBL/GenBank/DDBJ whole genome shotgun (WGS) entry which is preliminary data.</text>
</comment>
<dbReference type="RefSeq" id="WP_080688463.1">
    <property type="nucleotide sequence ID" value="NZ_BAAAYP010000042.1"/>
</dbReference>
<dbReference type="Pfam" id="PF12728">
    <property type="entry name" value="HTH_17"/>
    <property type="match status" value="1"/>
</dbReference>
<dbReference type="InterPro" id="IPR010093">
    <property type="entry name" value="SinI_DNA-bd"/>
</dbReference>
<gene>
    <name evidence="2" type="ORF">RAJCM14343_2743</name>
</gene>
<accession>A0ABQ0YLQ5</accession>
<protein>
    <recommendedName>
        <fullName evidence="1">Helix-turn-helix domain-containing protein</fullName>
    </recommendedName>
</protein>
<dbReference type="InterPro" id="IPR041657">
    <property type="entry name" value="HTH_17"/>
</dbReference>
<name>A0ABQ0YLQ5_9NOCA</name>
<sequence>MPATTSVAKAWCSVTEAADYLGVHHTFIRRLVAEGRVEAMRVGGRMIRIRIASLESAGTRMGA</sequence>
<organism evidence="2 3">
    <name type="scientific">Rhodococcus aetherivorans</name>
    <dbReference type="NCBI Taxonomy" id="191292"/>
    <lineage>
        <taxon>Bacteria</taxon>
        <taxon>Bacillati</taxon>
        <taxon>Actinomycetota</taxon>
        <taxon>Actinomycetes</taxon>
        <taxon>Mycobacteriales</taxon>
        <taxon>Nocardiaceae</taxon>
        <taxon>Rhodococcus</taxon>
    </lineage>
</organism>